<evidence type="ECO:0000256" key="1">
    <source>
        <dbReference type="ARBA" id="ARBA00004141"/>
    </source>
</evidence>
<feature type="transmembrane region" description="Helical" evidence="5">
    <location>
        <begin position="59"/>
        <end position="84"/>
    </location>
</feature>
<dbReference type="EMBL" id="JACCHL010000001">
    <property type="protein sequence ID" value="NYH52260.1"/>
    <property type="molecule type" value="Genomic_DNA"/>
</dbReference>
<dbReference type="AlphaFoldDB" id="A0A7Z0BJM9"/>
<dbReference type="InterPro" id="IPR032808">
    <property type="entry name" value="DoxX"/>
</dbReference>
<evidence type="ECO:0000256" key="4">
    <source>
        <dbReference type="ARBA" id="ARBA00023136"/>
    </source>
</evidence>
<gene>
    <name evidence="6" type="ORF">HNR06_001849</name>
</gene>
<keyword evidence="3 5" id="KW-1133">Transmembrane helix</keyword>
<sequence>MNGGVPTALAVVTATCALANALIVVADLSRARFVLANAAEVGLGPAAIPRLAALKGAGAVGLAVGLAGVAWLGLAVAVGLVLFFTGAVVAHVRAGVLHNIGFPLLYLALAAGALAHFARNVL</sequence>
<comment type="caution">
    <text evidence="6">The sequence shown here is derived from an EMBL/GenBank/DDBJ whole genome shotgun (WGS) entry which is preliminary data.</text>
</comment>
<dbReference type="GO" id="GO:0016020">
    <property type="term" value="C:membrane"/>
    <property type="evidence" value="ECO:0007669"/>
    <property type="project" value="UniProtKB-SubCell"/>
</dbReference>
<evidence type="ECO:0000256" key="5">
    <source>
        <dbReference type="SAM" id="Phobius"/>
    </source>
</evidence>
<protein>
    <recommendedName>
        <fullName evidence="8">Transmembrane invasion protein</fullName>
    </recommendedName>
</protein>
<proteinExistence type="predicted"/>
<dbReference type="Proteomes" id="UP000584931">
    <property type="component" value="Unassembled WGS sequence"/>
</dbReference>
<dbReference type="Pfam" id="PF13564">
    <property type="entry name" value="DoxX_2"/>
    <property type="match status" value="1"/>
</dbReference>
<feature type="transmembrane region" description="Helical" evidence="5">
    <location>
        <begin position="96"/>
        <end position="118"/>
    </location>
</feature>
<evidence type="ECO:0008006" key="8">
    <source>
        <dbReference type="Google" id="ProtNLM"/>
    </source>
</evidence>
<evidence type="ECO:0000256" key="2">
    <source>
        <dbReference type="ARBA" id="ARBA00022692"/>
    </source>
</evidence>
<keyword evidence="2 5" id="KW-0812">Transmembrane</keyword>
<keyword evidence="4 5" id="KW-0472">Membrane</keyword>
<evidence type="ECO:0000313" key="7">
    <source>
        <dbReference type="Proteomes" id="UP000584931"/>
    </source>
</evidence>
<accession>A0A7Z0BJM9</accession>
<comment type="subcellular location">
    <subcellularLocation>
        <location evidence="1">Membrane</location>
        <topology evidence="1">Multi-pass membrane protein</topology>
    </subcellularLocation>
</comment>
<name>A0A7Z0BJM9_9ACTN</name>
<reference evidence="6 7" key="1">
    <citation type="submission" date="2020-07" db="EMBL/GenBank/DDBJ databases">
        <title>Sequencing the genomes of 1000 actinobacteria strains.</title>
        <authorList>
            <person name="Klenk H.-P."/>
        </authorList>
    </citation>
    <scope>NUCLEOTIDE SEQUENCE [LARGE SCALE GENOMIC DNA]</scope>
    <source>
        <strain evidence="6 7">DSM 45278</strain>
    </source>
</reference>
<evidence type="ECO:0000313" key="6">
    <source>
        <dbReference type="EMBL" id="NYH52260.1"/>
    </source>
</evidence>
<organism evidence="6 7">
    <name type="scientific">Nocardiopsis sinuspersici</name>
    <dbReference type="NCBI Taxonomy" id="501010"/>
    <lineage>
        <taxon>Bacteria</taxon>
        <taxon>Bacillati</taxon>
        <taxon>Actinomycetota</taxon>
        <taxon>Actinomycetes</taxon>
        <taxon>Streptosporangiales</taxon>
        <taxon>Nocardiopsidaceae</taxon>
        <taxon>Nocardiopsis</taxon>
    </lineage>
</organism>
<evidence type="ECO:0000256" key="3">
    <source>
        <dbReference type="ARBA" id="ARBA00022989"/>
    </source>
</evidence>
<dbReference type="RefSeq" id="WP_179809789.1">
    <property type="nucleotide sequence ID" value="NZ_JACCHL010000001.1"/>
</dbReference>